<sequence>MAAAAFIRPYKPSDFAATAHIVSGALSSVTQLLTAPQPTKCRATLPPGLAESEPAIRLAPYIWTHQYTLLSPSTCFVLDDGSGAAVGYVIGCPDVFAFADGYQRYVDEVLLRPAAGGDGAAVPPPQQLDRLEPWFVSGGAGGGVNEECLRQLAHSPRFLLLEEGEGKAGLVGTYRATMHIDLLEGWQGQGWGRKMIEGFVASVRDAVRGGGAGLDCGRGVHIGVAWENKKVVPFYEKVGFRVYEGGQREGGTIWMVYEFV</sequence>
<proteinExistence type="predicted"/>
<dbReference type="InterPro" id="IPR000182">
    <property type="entry name" value="GNAT_dom"/>
</dbReference>
<dbReference type="Gene3D" id="3.40.630.30">
    <property type="match status" value="1"/>
</dbReference>
<protein>
    <recommendedName>
        <fullName evidence="1">N-acetyltransferase domain-containing protein</fullName>
    </recommendedName>
</protein>
<dbReference type="SUPFAM" id="SSF55729">
    <property type="entry name" value="Acyl-CoA N-acyltransferases (Nat)"/>
    <property type="match status" value="1"/>
</dbReference>
<evidence type="ECO:0000313" key="3">
    <source>
        <dbReference type="Proteomes" id="UP001430848"/>
    </source>
</evidence>
<dbReference type="EMBL" id="JAKNSF020000008">
    <property type="protein sequence ID" value="KAK7737163.1"/>
    <property type="molecule type" value="Genomic_DNA"/>
</dbReference>
<accession>A0ABR1PIE8</accession>
<keyword evidence="3" id="KW-1185">Reference proteome</keyword>
<name>A0ABR1PIE8_DIAER</name>
<organism evidence="2 3">
    <name type="scientific">Diaporthe eres</name>
    <name type="common">Phomopsis oblonga</name>
    <dbReference type="NCBI Taxonomy" id="83184"/>
    <lineage>
        <taxon>Eukaryota</taxon>
        <taxon>Fungi</taxon>
        <taxon>Dikarya</taxon>
        <taxon>Ascomycota</taxon>
        <taxon>Pezizomycotina</taxon>
        <taxon>Sordariomycetes</taxon>
        <taxon>Sordariomycetidae</taxon>
        <taxon>Diaporthales</taxon>
        <taxon>Diaporthaceae</taxon>
        <taxon>Diaporthe</taxon>
        <taxon>Diaporthe eres species complex</taxon>
    </lineage>
</organism>
<reference evidence="2 3" key="1">
    <citation type="submission" date="2024-02" db="EMBL/GenBank/DDBJ databases">
        <title>De novo assembly and annotation of 12 fungi associated with fruit tree decline syndrome in Ontario, Canada.</title>
        <authorList>
            <person name="Sulman M."/>
            <person name="Ellouze W."/>
            <person name="Ilyukhin E."/>
        </authorList>
    </citation>
    <scope>NUCLEOTIDE SEQUENCE [LARGE SCALE GENOMIC DNA]</scope>
    <source>
        <strain evidence="2 3">M169</strain>
    </source>
</reference>
<comment type="caution">
    <text evidence="2">The sequence shown here is derived from an EMBL/GenBank/DDBJ whole genome shotgun (WGS) entry which is preliminary data.</text>
</comment>
<dbReference type="InterPro" id="IPR016181">
    <property type="entry name" value="Acyl_CoA_acyltransferase"/>
</dbReference>
<dbReference type="Proteomes" id="UP001430848">
    <property type="component" value="Unassembled WGS sequence"/>
</dbReference>
<gene>
    <name evidence="2" type="ORF">SLS63_002954</name>
</gene>
<evidence type="ECO:0000259" key="1">
    <source>
        <dbReference type="PROSITE" id="PS51186"/>
    </source>
</evidence>
<evidence type="ECO:0000313" key="2">
    <source>
        <dbReference type="EMBL" id="KAK7737163.1"/>
    </source>
</evidence>
<feature type="domain" description="N-acetyltransferase" evidence="1">
    <location>
        <begin position="109"/>
        <end position="260"/>
    </location>
</feature>
<dbReference type="PROSITE" id="PS51186">
    <property type="entry name" value="GNAT"/>
    <property type="match status" value="1"/>
</dbReference>